<evidence type="ECO:0000313" key="1">
    <source>
        <dbReference type="EMBL" id="SPL65824.1"/>
    </source>
</evidence>
<name>A0A2P9HNY9_9HYPH</name>
<sequence>MLLWPKTVRIKLSSDRALFHSIVLTRPFVLTSIKATEF</sequence>
<dbReference type="AlphaFoldDB" id="A0A2P9HNY9"/>
<dbReference type="Proteomes" id="UP000246073">
    <property type="component" value="Unassembled WGS sequence"/>
</dbReference>
<reference evidence="2" key="1">
    <citation type="submission" date="2017-12" db="EMBL/GenBank/DDBJ databases">
        <authorList>
            <person name="Diaz M."/>
        </authorList>
    </citation>
    <scope>NUCLEOTIDE SEQUENCE [LARGE SCALE GENOMIC DNA]</scope>
    <source>
        <strain evidence="2">FI11154</strain>
    </source>
</reference>
<accession>A0A2P9HNY9</accession>
<gene>
    <name evidence="1" type="ORF">OHAE_1691</name>
</gene>
<protein>
    <submittedName>
        <fullName evidence="1">Uncharacterized protein</fullName>
    </submittedName>
</protein>
<dbReference type="EMBL" id="OOFM01000005">
    <property type="protein sequence ID" value="SPL65824.1"/>
    <property type="molecule type" value="Genomic_DNA"/>
</dbReference>
<organism evidence="1 2">
    <name type="scientific">Ochrobactrum soli</name>
    <dbReference type="NCBI Taxonomy" id="2448455"/>
    <lineage>
        <taxon>Bacteria</taxon>
        <taxon>Pseudomonadati</taxon>
        <taxon>Pseudomonadota</taxon>
        <taxon>Alphaproteobacteria</taxon>
        <taxon>Hyphomicrobiales</taxon>
        <taxon>Brucellaceae</taxon>
        <taxon>Brucella/Ochrobactrum group</taxon>
        <taxon>Ochrobactrum</taxon>
    </lineage>
</organism>
<proteinExistence type="predicted"/>
<evidence type="ECO:0000313" key="2">
    <source>
        <dbReference type="Proteomes" id="UP000246073"/>
    </source>
</evidence>